<gene>
    <name evidence="1" type="ORF">F511_19277</name>
</gene>
<reference evidence="1 2" key="1">
    <citation type="journal article" date="2015" name="Proc. Natl. Acad. Sci. U.S.A.">
        <title>The resurrection genome of Boea hygrometrica: A blueprint for survival of dehydration.</title>
        <authorList>
            <person name="Xiao L."/>
            <person name="Yang G."/>
            <person name="Zhang L."/>
            <person name="Yang X."/>
            <person name="Zhao S."/>
            <person name="Ji Z."/>
            <person name="Zhou Q."/>
            <person name="Hu M."/>
            <person name="Wang Y."/>
            <person name="Chen M."/>
            <person name="Xu Y."/>
            <person name="Jin H."/>
            <person name="Xiao X."/>
            <person name="Hu G."/>
            <person name="Bao F."/>
            <person name="Hu Y."/>
            <person name="Wan P."/>
            <person name="Li L."/>
            <person name="Deng X."/>
            <person name="Kuang T."/>
            <person name="Xiang C."/>
            <person name="Zhu J.K."/>
            <person name="Oliver M.J."/>
            <person name="He Y."/>
        </authorList>
    </citation>
    <scope>NUCLEOTIDE SEQUENCE [LARGE SCALE GENOMIC DNA]</scope>
    <source>
        <strain evidence="2">cv. XS01</strain>
    </source>
</reference>
<accession>A0A2Z7A6Z4</accession>
<dbReference type="EMBL" id="KV018446">
    <property type="protein sequence ID" value="KZV17256.1"/>
    <property type="molecule type" value="Genomic_DNA"/>
</dbReference>
<dbReference type="AlphaFoldDB" id="A0A2Z7A6Z4"/>
<evidence type="ECO:0000313" key="2">
    <source>
        <dbReference type="Proteomes" id="UP000250235"/>
    </source>
</evidence>
<sequence length="297" mass="34061">MSSPDERIIGEVAQSLDFVSTSGGEQTGSADLKTSYIRKLARIFSDEARLTKEERLWYEIKVSFLNKSDITMIRERSGMSDNYDILIPDVGDRAHIPPDDTIPFTLITKRWVLALRVVLRIIRETLSLQLLHKLTQVWLEDFGKFYICLKPELGFIKGNPSSHKGWMSRYFFLRPCEYDPTNFLNTMSVKCFNAQELIREDLLCHFGFSGHGIEVEEDLVLGVGGKNCPVGSRRPEKRLSPLEDLWKMFYLNVEEVRGAIPSVKLEATCFQFHAFEASVVQPKEEVQKVKEEVMGDE</sequence>
<keyword evidence="2" id="KW-1185">Reference proteome</keyword>
<proteinExistence type="predicted"/>
<organism evidence="1 2">
    <name type="scientific">Dorcoceras hygrometricum</name>
    <dbReference type="NCBI Taxonomy" id="472368"/>
    <lineage>
        <taxon>Eukaryota</taxon>
        <taxon>Viridiplantae</taxon>
        <taxon>Streptophyta</taxon>
        <taxon>Embryophyta</taxon>
        <taxon>Tracheophyta</taxon>
        <taxon>Spermatophyta</taxon>
        <taxon>Magnoliopsida</taxon>
        <taxon>eudicotyledons</taxon>
        <taxon>Gunneridae</taxon>
        <taxon>Pentapetalae</taxon>
        <taxon>asterids</taxon>
        <taxon>lamiids</taxon>
        <taxon>Lamiales</taxon>
        <taxon>Gesneriaceae</taxon>
        <taxon>Didymocarpoideae</taxon>
        <taxon>Trichosporeae</taxon>
        <taxon>Loxocarpinae</taxon>
        <taxon>Dorcoceras</taxon>
    </lineage>
</organism>
<name>A0A2Z7A6Z4_9LAMI</name>
<dbReference type="Proteomes" id="UP000250235">
    <property type="component" value="Unassembled WGS sequence"/>
</dbReference>
<evidence type="ECO:0000313" key="1">
    <source>
        <dbReference type="EMBL" id="KZV17256.1"/>
    </source>
</evidence>
<protein>
    <submittedName>
        <fullName evidence="1">Uncharacterized protein</fullName>
    </submittedName>
</protein>